<dbReference type="RefSeq" id="WP_074838508.1">
    <property type="nucleotide sequence ID" value="NZ_CBDCHJ010000006.1"/>
</dbReference>
<name>A0A975WDL5_9RHOB</name>
<proteinExistence type="predicted"/>
<keyword evidence="2" id="KW-1185">Reference proteome</keyword>
<organism evidence="1 2">
    <name type="scientific">Marinovum algicola</name>
    <dbReference type="NCBI Taxonomy" id="42444"/>
    <lineage>
        <taxon>Bacteria</taxon>
        <taxon>Pseudomonadati</taxon>
        <taxon>Pseudomonadota</taxon>
        <taxon>Alphaproteobacteria</taxon>
        <taxon>Rhodobacterales</taxon>
        <taxon>Roseobacteraceae</taxon>
        <taxon>Marinovum</taxon>
    </lineage>
</organism>
<dbReference type="Proteomes" id="UP000182932">
    <property type="component" value="Unassembled WGS sequence"/>
</dbReference>
<comment type="caution">
    <text evidence="1">The sequence shown here is derived from an EMBL/GenBank/DDBJ whole genome shotgun (WGS) entry which is preliminary data.</text>
</comment>
<sequence length="299" mass="33064">MAQIPATPKPARLRRLAAAASLGPSRLMARDTGLQSSERAALTLRPHRATAPADTVVFLIPLVGRHHVGDWAGTCARLAATLASLRRQSDARWQAVICGQDRPKDLADDPRVTFLPFTTPVEGNDKWRKLAQLCDHLPALGTAAGYAMTFDADDLAHPGLVSEIISREARGGYLAQTGYVYDKSADALALAAPRSLTQPLRKPFWKLCGSCAALRFDLANGPAEIDLLREMSQHEHRMFPYLARLAGRPLTTLEAPRVLYLLNHGENFGARRGRISFKTRFVQRFRVADDRAIRQEFHL</sequence>
<dbReference type="SUPFAM" id="SSF53448">
    <property type="entry name" value="Nucleotide-diphospho-sugar transferases"/>
    <property type="match status" value="1"/>
</dbReference>
<dbReference type="GeneID" id="80820222"/>
<gene>
    <name evidence="1" type="ORF">SAMN04487940_11914</name>
</gene>
<evidence type="ECO:0000313" key="1">
    <source>
        <dbReference type="EMBL" id="SEK02321.1"/>
    </source>
</evidence>
<protein>
    <submittedName>
        <fullName evidence="1">Uncharacterized protein</fullName>
    </submittedName>
</protein>
<reference evidence="1 2" key="1">
    <citation type="submission" date="2016-10" db="EMBL/GenBank/DDBJ databases">
        <authorList>
            <person name="Varghese N."/>
            <person name="Submissions S."/>
        </authorList>
    </citation>
    <scope>NUCLEOTIDE SEQUENCE [LARGE SCALE GENOMIC DNA]</scope>
    <source>
        <strain evidence="1 2">FF3</strain>
    </source>
</reference>
<evidence type="ECO:0000313" key="2">
    <source>
        <dbReference type="Proteomes" id="UP000182932"/>
    </source>
</evidence>
<dbReference type="InterPro" id="IPR029044">
    <property type="entry name" value="Nucleotide-diphossugar_trans"/>
</dbReference>
<dbReference type="EMBL" id="FNYY01000019">
    <property type="protein sequence ID" value="SEK02321.1"/>
    <property type="molecule type" value="Genomic_DNA"/>
</dbReference>
<accession>A0A975WDL5</accession>
<dbReference type="AlphaFoldDB" id="A0A975WDL5"/>